<name>A0A9K3GH90_9EUKA</name>
<evidence type="ECO:0000313" key="2">
    <source>
        <dbReference type="EMBL" id="GIQ82091.1"/>
    </source>
</evidence>
<feature type="compositionally biased region" description="Polar residues" evidence="1">
    <location>
        <begin position="973"/>
        <end position="993"/>
    </location>
</feature>
<feature type="compositionally biased region" description="Basic and acidic residues" evidence="1">
    <location>
        <begin position="1285"/>
        <end position="1307"/>
    </location>
</feature>
<organism evidence="2 3">
    <name type="scientific">Kipferlia bialata</name>
    <dbReference type="NCBI Taxonomy" id="797122"/>
    <lineage>
        <taxon>Eukaryota</taxon>
        <taxon>Metamonada</taxon>
        <taxon>Carpediemonas-like organisms</taxon>
        <taxon>Kipferlia</taxon>
    </lineage>
</organism>
<feature type="region of interest" description="Disordered" evidence="1">
    <location>
        <begin position="941"/>
        <end position="1139"/>
    </location>
</feature>
<feature type="compositionally biased region" description="Basic and acidic residues" evidence="1">
    <location>
        <begin position="994"/>
        <end position="1010"/>
    </location>
</feature>
<feature type="compositionally biased region" description="Basic and acidic residues" evidence="1">
    <location>
        <begin position="1"/>
        <end position="47"/>
    </location>
</feature>
<reference evidence="2 3" key="1">
    <citation type="journal article" date="2018" name="PLoS ONE">
        <title>The draft genome of Kipferlia bialata reveals reductive genome evolution in fornicate parasites.</title>
        <authorList>
            <person name="Tanifuji G."/>
            <person name="Takabayashi S."/>
            <person name="Kume K."/>
            <person name="Takagi M."/>
            <person name="Nakayama T."/>
            <person name="Kamikawa R."/>
            <person name="Inagaki Y."/>
            <person name="Hashimoto T."/>
        </authorList>
    </citation>
    <scope>NUCLEOTIDE SEQUENCE [LARGE SCALE GENOMIC DNA]</scope>
    <source>
        <strain evidence="2">NY0173</strain>
    </source>
</reference>
<feature type="region of interest" description="Disordered" evidence="1">
    <location>
        <begin position="825"/>
        <end position="844"/>
    </location>
</feature>
<feature type="compositionally biased region" description="Basic and acidic residues" evidence="1">
    <location>
        <begin position="1098"/>
        <end position="1117"/>
    </location>
</feature>
<feature type="region of interest" description="Disordered" evidence="1">
    <location>
        <begin position="1216"/>
        <end position="1307"/>
    </location>
</feature>
<feature type="region of interest" description="Disordered" evidence="1">
    <location>
        <begin position="1"/>
        <end position="50"/>
    </location>
</feature>
<keyword evidence="3" id="KW-1185">Reference proteome</keyword>
<feature type="compositionally biased region" description="Basic and acidic residues" evidence="1">
    <location>
        <begin position="1385"/>
        <end position="1394"/>
    </location>
</feature>
<protein>
    <submittedName>
        <fullName evidence="2">Uncharacterized protein</fullName>
    </submittedName>
</protein>
<accession>A0A9K3GH90</accession>
<evidence type="ECO:0000313" key="3">
    <source>
        <dbReference type="Proteomes" id="UP000265618"/>
    </source>
</evidence>
<feature type="compositionally biased region" description="Basic and acidic residues" evidence="1">
    <location>
        <begin position="267"/>
        <end position="282"/>
    </location>
</feature>
<dbReference type="Proteomes" id="UP000265618">
    <property type="component" value="Unassembled WGS sequence"/>
</dbReference>
<comment type="caution">
    <text evidence="2">The sequence shown here is derived from an EMBL/GenBank/DDBJ whole genome shotgun (WGS) entry which is preliminary data.</text>
</comment>
<feature type="compositionally biased region" description="Basic and acidic residues" evidence="1">
    <location>
        <begin position="301"/>
        <end position="325"/>
    </location>
</feature>
<gene>
    <name evidence="2" type="ORF">KIPB_003173</name>
</gene>
<feature type="region of interest" description="Disordered" evidence="1">
    <location>
        <begin position="252"/>
        <end position="325"/>
    </location>
</feature>
<sequence length="1591" mass="178048">ARSMERERQRERDREREAEREKKERGSRAERERERLERDRERERESDREEDIQPAAGVEVFWGYFWRIVTSDTAPADRKYLALHVLTELVPRLRSEINLCDPSAPVSHNEYDPKAMLSEAASHAVSLLGSDFPVIRLWSLLLLNEASPAVNAQGISQLMGVVGHHLGQEFCVEPLSAGIVATGTLICLNIQHTSMRDIERHDEREERIRQDRIKIEEAARERERDIQRERDKQIEDERMEEMERIEHERAIAMLEKEGVSQRSTRRMVRDRQRERERERNGEGRGTSRTRDRLNSNRRGTSRYERERIEREKARSLKRAERQRERERLRLEEEQRQVVAKIEKEKIEMRDKGKLCNFLFNRCVPLWTRHPSPLVRHECLTLLSRVLSHVQTDVVLVAAARIGDSLYPKVPVLSAHGSVIDPSILPPFRVHSEQLLNPSDINLGLNIDPPTLPADLSDLDDIYSEGMIDDDPRTGEDKPLSQVLHPMHVSLYGCMMELCYDGVSLIAAEATELTQSVQRLAWLHLAETHPFHPTFTGMMGHVFPPLLLASLNILDGIEPEPSLDTEGLPDHHDISAISDLEGELLVPVALTGQILSHCDHDTDKDMVYIRPGHVFDNQMAPPISQIAVALTLSPFSGPVEPSLHTLGETQEALLTRLGHRVLNTCGGIRSTVRALASGPLGTPLTSESIHRMAAAAANICHYRASACPFHGVSVEWGAETPDGERIGMDKESTGYCPLCRRARQAGESTASGLDVLTQSIGALRSANRWAAGGFRGNDGQIEIHPPTLGEEPARVVCFSGDIPIGTSRQGYADYRRMQEYKQRKSRWTRRRDLKRERERDLSKDWQQTQSIMKAKDHTPFPPLSSYSFKNYGYHVRHPSSVFRDIDITTALRASERGVQYWIPPAVLIRSLYHSCYRISDETVMPYHLAPLVSPSATPALTPATLPGLEKETPESVARSISHMQGGDRHRRVAISTSKGRSQSALFPSTTTSTQERGREGERERERGRRDASPGTSSRRGSRERSAQSPRQRNRERERDRSSPRERDRRERGRSREKGRERERDHRTPQSAFGSVGSGDDRGSGRRKGLRLPPTPPRTRGRERERERGSTPSRRDPKRASIFGSRGRAASPRAKSQSARSVSLTLPSEMPAIATYGGVDTYSPLTPCLDHGLALSLHEVPEQFKYIQHRIFRLKHAAKEAGRLEHKYRSLSLTLEDSDRPMMSSSTASPVTPVSSAAVPPGQTGSGQAPSVVEGEGKRDKGERQKGEAQAKGEKEGTNTNILQKVTPDKGEAARQEGDDADETQTKRSDIPFDSMYVLSGDRDSIGVPHDMKWHKHQPWLVSVDTQCAVSIFDTDQMRRVNVISVDTLDDVTPTSMPRGGPYTGHTHLEAAGKRDRNGRHRSRGRGNTSHQTNVKTEALTTCVPLDVDPLCPKCFVQRENVKVNADGPDREALTEAFGESLRHRPPFHATALSLLNETAPSSGLALGSPDGQIRGATTVGTRLRIWSQQAVVGVEDIQIGECEADRFCTLGGDSMGLPSPPSTLPLPPISGVCREGVSPLDPCPQPTQGGDTCTNRCLSPCPCLSQCYECYK</sequence>
<dbReference type="EMBL" id="BDIP01000589">
    <property type="protein sequence ID" value="GIQ82091.1"/>
    <property type="molecule type" value="Genomic_DNA"/>
</dbReference>
<feature type="region of interest" description="Disordered" evidence="1">
    <location>
        <begin position="1370"/>
        <end position="1411"/>
    </location>
</feature>
<feature type="region of interest" description="Disordered" evidence="1">
    <location>
        <begin position="220"/>
        <end position="240"/>
    </location>
</feature>
<feature type="compositionally biased region" description="Low complexity" evidence="1">
    <location>
        <begin position="1219"/>
        <end position="1239"/>
    </location>
</feature>
<feature type="non-terminal residue" evidence="2">
    <location>
        <position position="1"/>
    </location>
</feature>
<evidence type="ECO:0000256" key="1">
    <source>
        <dbReference type="SAM" id="MobiDB-lite"/>
    </source>
</evidence>
<feature type="compositionally biased region" description="Basic and acidic residues" evidence="1">
    <location>
        <begin position="1031"/>
        <end position="1066"/>
    </location>
</feature>
<proteinExistence type="predicted"/>
<feature type="compositionally biased region" description="Basic and acidic residues" evidence="1">
    <location>
        <begin position="832"/>
        <end position="842"/>
    </location>
</feature>
<feature type="compositionally biased region" description="Basic and acidic residues" evidence="1">
    <location>
        <begin position="1253"/>
        <end position="1275"/>
    </location>
</feature>